<dbReference type="EMBL" id="WIXE01011057">
    <property type="protein sequence ID" value="KAK5977082.1"/>
    <property type="molecule type" value="Genomic_DNA"/>
</dbReference>
<dbReference type="FunFam" id="2.60.120.380:FF:000002">
    <property type="entry name" value="calpain-3 isoform X1"/>
    <property type="match status" value="1"/>
</dbReference>
<gene>
    <name evidence="6" type="ORF">GCK32_003395</name>
</gene>
<dbReference type="PANTHER" id="PTHR10183:SF433">
    <property type="entry name" value="CALPAIN-A-RELATED"/>
    <property type="match status" value="1"/>
</dbReference>
<dbReference type="SUPFAM" id="SSF49758">
    <property type="entry name" value="Calpain large subunit, middle domain (domain III)"/>
    <property type="match status" value="1"/>
</dbReference>
<dbReference type="Proteomes" id="UP001331761">
    <property type="component" value="Unassembled WGS sequence"/>
</dbReference>
<evidence type="ECO:0000256" key="2">
    <source>
        <dbReference type="ARBA" id="ARBA00022670"/>
    </source>
</evidence>
<keyword evidence="2" id="KW-0645">Protease</keyword>
<evidence type="ECO:0000313" key="6">
    <source>
        <dbReference type="EMBL" id="KAK5977082.1"/>
    </source>
</evidence>
<dbReference type="Pfam" id="PF01067">
    <property type="entry name" value="Calpain_III"/>
    <property type="match status" value="1"/>
</dbReference>
<evidence type="ECO:0000313" key="7">
    <source>
        <dbReference type="Proteomes" id="UP001331761"/>
    </source>
</evidence>
<evidence type="ECO:0000256" key="1">
    <source>
        <dbReference type="ARBA" id="ARBA00007623"/>
    </source>
</evidence>
<sequence length="208" mass="23595">MICTKLVVMSFYRMSFDDFYTNFMQMEICNLSAAVMNEVSEMTGVEISDPKLHQWEERAEDGEWSTQKGTAGGCANNPETYARNPQYNSYFVVTEDSVEQDGKCTVIVAVLQKYRREMRTIGKDSLPIGFAVYQVDSGAKGALGPDELIGRKPTARTRVFINMREVTCRFRVPPGNYVILPCTFDPECDGEFLLRIYVNGKLQTCRVQ</sequence>
<dbReference type="AlphaFoldDB" id="A0AAN8FML3"/>
<dbReference type="PRINTS" id="PR00704">
    <property type="entry name" value="CALPAIN"/>
</dbReference>
<dbReference type="SMART" id="SM00720">
    <property type="entry name" value="calpain_III"/>
    <property type="match status" value="1"/>
</dbReference>
<evidence type="ECO:0000259" key="5">
    <source>
        <dbReference type="SMART" id="SM00720"/>
    </source>
</evidence>
<dbReference type="InterPro" id="IPR022684">
    <property type="entry name" value="Calpain_cysteine_protease"/>
</dbReference>
<name>A0AAN8FML3_TRICO</name>
<dbReference type="InterPro" id="IPR022682">
    <property type="entry name" value="Calpain_domain_III"/>
</dbReference>
<dbReference type="PANTHER" id="PTHR10183">
    <property type="entry name" value="CALPAIN"/>
    <property type="match status" value="1"/>
</dbReference>
<reference evidence="6 7" key="1">
    <citation type="submission" date="2019-10" db="EMBL/GenBank/DDBJ databases">
        <title>Assembly and Annotation for the nematode Trichostrongylus colubriformis.</title>
        <authorList>
            <person name="Martin J."/>
        </authorList>
    </citation>
    <scope>NUCLEOTIDE SEQUENCE [LARGE SCALE GENOMIC DNA]</scope>
    <source>
        <strain evidence="6">G859</strain>
        <tissue evidence="6">Whole worm</tissue>
    </source>
</reference>
<protein>
    <submittedName>
        <fullName evidence="6">Calpain large subunit domain III</fullName>
    </submittedName>
</protein>
<dbReference type="CDD" id="cd00214">
    <property type="entry name" value="Calpain_III"/>
    <property type="match status" value="1"/>
</dbReference>
<proteinExistence type="inferred from homology"/>
<dbReference type="Gene3D" id="2.60.120.380">
    <property type="match status" value="1"/>
</dbReference>
<evidence type="ECO:0000256" key="3">
    <source>
        <dbReference type="ARBA" id="ARBA00022801"/>
    </source>
</evidence>
<organism evidence="6 7">
    <name type="scientific">Trichostrongylus colubriformis</name>
    <name type="common">Black scour worm</name>
    <dbReference type="NCBI Taxonomy" id="6319"/>
    <lineage>
        <taxon>Eukaryota</taxon>
        <taxon>Metazoa</taxon>
        <taxon>Ecdysozoa</taxon>
        <taxon>Nematoda</taxon>
        <taxon>Chromadorea</taxon>
        <taxon>Rhabditida</taxon>
        <taxon>Rhabditina</taxon>
        <taxon>Rhabditomorpha</taxon>
        <taxon>Strongyloidea</taxon>
        <taxon>Trichostrongylidae</taxon>
        <taxon>Trichostrongylus</taxon>
    </lineage>
</organism>
<dbReference type="InterPro" id="IPR036213">
    <property type="entry name" value="Calpain_III_sf"/>
</dbReference>
<dbReference type="GO" id="GO:0006508">
    <property type="term" value="P:proteolysis"/>
    <property type="evidence" value="ECO:0007669"/>
    <property type="project" value="UniProtKB-KW"/>
</dbReference>
<keyword evidence="7" id="KW-1185">Reference proteome</keyword>
<dbReference type="InterPro" id="IPR022683">
    <property type="entry name" value="Calpain_III"/>
</dbReference>
<feature type="domain" description="Peptidase C2 calpain" evidence="5">
    <location>
        <begin position="54"/>
        <end position="205"/>
    </location>
</feature>
<accession>A0AAN8FML3</accession>
<dbReference type="InterPro" id="IPR033883">
    <property type="entry name" value="C2_III"/>
</dbReference>
<comment type="similarity">
    <text evidence="1">Belongs to the peptidase C2 family.</text>
</comment>
<evidence type="ECO:0000256" key="4">
    <source>
        <dbReference type="ARBA" id="ARBA00022807"/>
    </source>
</evidence>
<keyword evidence="4" id="KW-0788">Thiol protease</keyword>
<dbReference type="GO" id="GO:0005737">
    <property type="term" value="C:cytoplasm"/>
    <property type="evidence" value="ECO:0007669"/>
    <property type="project" value="TreeGrafter"/>
</dbReference>
<dbReference type="GO" id="GO:0004198">
    <property type="term" value="F:calcium-dependent cysteine-type endopeptidase activity"/>
    <property type="evidence" value="ECO:0007669"/>
    <property type="project" value="InterPro"/>
</dbReference>
<comment type="caution">
    <text evidence="6">The sequence shown here is derived from an EMBL/GenBank/DDBJ whole genome shotgun (WGS) entry which is preliminary data.</text>
</comment>
<keyword evidence="3" id="KW-0378">Hydrolase</keyword>